<comment type="function">
    <text evidence="1">Plays a role in the transcription of the viral late genes by acting as a late promoter recognition subunit. Associates with host RNA polymerase (RNAP) core and thus replaces the host sigma-70/rpoD subunit in the complex. May also play a role in DNA packaging by interacting with the terminase subunit gp17.</text>
</comment>
<feature type="site" description="Interaction with host RNAP" evidence="1">
    <location>
        <position position="72"/>
    </location>
</feature>
<keyword evidence="1" id="KW-1195">Viral transcription</keyword>
<dbReference type="GO" id="GO:0019086">
    <property type="term" value="P:late viral transcription"/>
    <property type="evidence" value="ECO:0007669"/>
    <property type="project" value="UniProtKB-UniRule"/>
</dbReference>
<sequence length="175" mass="20386">MNTMTKETTNIYADNEKLYPILCAWKKQIAETGDRKMPNELGAAIMDIANGLSRRYNFNRYSEDWKMDMIDDGISAAISGLHNFDETRYTNVYGYINKACWQAFVTRILYEKKENAKKYKFFLEHVYDCEDSDMVSIADEGFIQDLHDKLSQYEASATKTKDKEAEVFPTLEDFL</sequence>
<proteinExistence type="inferred from homology"/>
<dbReference type="InterPro" id="IPR046386">
    <property type="entry name" value="T4_sigma-like_factor"/>
</dbReference>
<feature type="DNA-binding region" evidence="1">
    <location>
        <position position="112"/>
    </location>
</feature>
<keyword evidence="1" id="KW-0808">Transferase</keyword>
<keyword evidence="1" id="KW-0238">DNA-binding</keyword>
<dbReference type="EMBL" id="KT001919">
    <property type="protein sequence ID" value="AKU44636.1"/>
    <property type="molecule type" value="Genomic_DNA"/>
</dbReference>
<comment type="similarity">
    <text evidence="1">Belongs to the Tevenvirinae RNA polymerase sigma-like factor family.</text>
</comment>
<protein>
    <recommendedName>
        <fullName evidence="1">RNA polymerase sigma-like factor</fullName>
    </recommendedName>
    <alternativeName>
        <fullName evidence="1">Promoter specificity factor</fullName>
    </alternativeName>
</protein>
<feature type="site" description="Interaction with host RNAP" evidence="1">
    <location>
        <position position="68"/>
    </location>
</feature>
<dbReference type="GO" id="GO:0016987">
    <property type="term" value="F:sigma factor activity"/>
    <property type="evidence" value="ECO:0007669"/>
    <property type="project" value="UniProtKB-UniRule"/>
</dbReference>
<dbReference type="Proteomes" id="UP000222117">
    <property type="component" value="Segment"/>
</dbReference>
<organism evidence="2 3">
    <name type="scientific">Klebsiella phage Miro</name>
    <dbReference type="NCBI Taxonomy" id="1675608"/>
    <lineage>
        <taxon>Viruses</taxon>
        <taxon>Duplodnaviria</taxon>
        <taxon>Heunggongvirae</taxon>
        <taxon>Uroviricota</taxon>
        <taxon>Caudoviricetes</taxon>
        <taxon>Pantevenvirales</taxon>
        <taxon>Straboviridae</taxon>
        <taxon>Slopekvirus</taxon>
        <taxon>Klebsiella virus Miro</taxon>
    </lineage>
</organism>
<keyword evidence="1" id="KW-0731">Sigma factor</keyword>
<name>A0A0K1LPZ1_9CAUD</name>
<evidence type="ECO:0000256" key="1">
    <source>
        <dbReference type="HAMAP-Rule" id="MF_04164"/>
    </source>
</evidence>
<dbReference type="GO" id="GO:0016779">
    <property type="term" value="F:nucleotidyltransferase activity"/>
    <property type="evidence" value="ECO:0007669"/>
    <property type="project" value="UniProtKB-KW"/>
</dbReference>
<dbReference type="HAMAP" id="MF_04164">
    <property type="entry name" value="T4_Sigma_like_factor"/>
    <property type="match status" value="1"/>
</dbReference>
<keyword evidence="1" id="KW-0804">Transcription</keyword>
<evidence type="ECO:0000313" key="3">
    <source>
        <dbReference type="Proteomes" id="UP000222117"/>
    </source>
</evidence>
<gene>
    <name evidence="2" type="ORF">CPT_Miro52</name>
</gene>
<dbReference type="GO" id="GO:0003677">
    <property type="term" value="F:DNA binding"/>
    <property type="evidence" value="ECO:0007669"/>
    <property type="project" value="UniProtKB-UniRule"/>
</dbReference>
<reference evidence="2 3" key="1">
    <citation type="journal article" date="2015" name="Genome Announc.">
        <title>Complete Genome Sequence of Klebsiella pneumoniae Carbapenemase-Producing K. pneumoniae Myophage Miro.</title>
        <authorList>
            <person name="Mijalis E.M."/>
            <person name="Lessor L.E."/>
            <person name="Cahill J.L."/>
            <person name="Rasche E.S."/>
            <person name="Kuty Everett G.F."/>
        </authorList>
    </citation>
    <scope>NUCLEOTIDE SEQUENCE [LARGE SCALE GENOMIC DNA]</scope>
</reference>
<evidence type="ECO:0000313" key="2">
    <source>
        <dbReference type="EMBL" id="AKU44636.1"/>
    </source>
</evidence>
<keyword evidence="1" id="KW-0548">Nucleotidyltransferase</keyword>
<keyword evidence="1" id="KW-0805">Transcription regulation</keyword>
<comment type="caution">
    <text evidence="1">Lacks conserved residue(s) required for the propagation of feature annotation.</text>
</comment>
<keyword evidence="1" id="KW-0945">Host-virus interaction</keyword>
<accession>A0A0K1LPZ1</accession>
<comment type="subunit">
    <text evidence="1">Interacts with the host RNA polymerase catalytic core formed by RpoA, RpoB, RpoC and RpoZ to form the RNAP-gp55 holoenzyme. Part of the transcription activation complex containing host RNAP, the viral RNA polymerase sigma-like factor, the late transcription coactivator, and the sliding clamp. Interacts with the terminase large subunit; this interaction may load the terminase onto DNA for packaging.</text>
</comment>